<reference evidence="2 3" key="1">
    <citation type="submission" date="2016-10" db="EMBL/GenBank/DDBJ databases">
        <authorList>
            <person name="de Groot N.N."/>
        </authorList>
    </citation>
    <scope>NUCLEOTIDE SEQUENCE [LARGE SCALE GENOMIC DNA]</scope>
    <source>
        <strain evidence="2 3">DSM 9179</strain>
    </source>
</reference>
<dbReference type="InterPro" id="IPR016181">
    <property type="entry name" value="Acyl_CoA_acyltransferase"/>
</dbReference>
<dbReference type="SUPFAM" id="SSF55729">
    <property type="entry name" value="Acyl-CoA N-acyltransferases (Nat)"/>
    <property type="match status" value="1"/>
</dbReference>
<feature type="domain" description="N-acetyltransferase" evidence="1">
    <location>
        <begin position="1"/>
        <end position="135"/>
    </location>
</feature>
<sequence length="138" mass="16683">MKLKYVEHQHKDFWMSIDKHVNEVGFQNKVYTKTGYIIWENDVPIGILHYCVLWDNLPFLNFLFVKKEHRGNRYATETMKQWEQEMKQQEYKMILISTQVDETAQCFYRKLGYVDCGGVVLNNTPFEQPMEMFMRKVL</sequence>
<gene>
    <name evidence="2" type="ORF">SAMN05421659_1334</name>
</gene>
<proteinExistence type="predicted"/>
<dbReference type="Pfam" id="PF00583">
    <property type="entry name" value="Acetyltransf_1"/>
    <property type="match status" value="1"/>
</dbReference>
<keyword evidence="2" id="KW-0808">Transferase</keyword>
<name>A0A1I0RZN4_9FIRM</name>
<dbReference type="Proteomes" id="UP000199701">
    <property type="component" value="Unassembled WGS sequence"/>
</dbReference>
<dbReference type="STRING" id="99656.SAMN05421659_1334"/>
<dbReference type="RefSeq" id="WP_092458390.1">
    <property type="nucleotide sequence ID" value="NZ_FOJI01000033.1"/>
</dbReference>
<evidence type="ECO:0000259" key="1">
    <source>
        <dbReference type="PROSITE" id="PS51186"/>
    </source>
</evidence>
<evidence type="ECO:0000313" key="2">
    <source>
        <dbReference type="EMBL" id="SEW46456.1"/>
    </source>
</evidence>
<keyword evidence="3" id="KW-1185">Reference proteome</keyword>
<dbReference type="OrthoDB" id="2611698at2"/>
<dbReference type="GO" id="GO:0016747">
    <property type="term" value="F:acyltransferase activity, transferring groups other than amino-acyl groups"/>
    <property type="evidence" value="ECO:0007669"/>
    <property type="project" value="InterPro"/>
</dbReference>
<dbReference type="EMBL" id="FOJI01000033">
    <property type="protein sequence ID" value="SEW46456.1"/>
    <property type="molecule type" value="Genomic_DNA"/>
</dbReference>
<dbReference type="AlphaFoldDB" id="A0A1I0RZN4"/>
<organism evidence="2 3">
    <name type="scientific">[Clostridium] fimetarium</name>
    <dbReference type="NCBI Taxonomy" id="99656"/>
    <lineage>
        <taxon>Bacteria</taxon>
        <taxon>Bacillati</taxon>
        <taxon>Bacillota</taxon>
        <taxon>Clostridia</taxon>
        <taxon>Lachnospirales</taxon>
        <taxon>Lachnospiraceae</taxon>
    </lineage>
</organism>
<dbReference type="Gene3D" id="3.40.630.30">
    <property type="match status" value="1"/>
</dbReference>
<accession>A0A1I0RZN4</accession>
<evidence type="ECO:0000313" key="3">
    <source>
        <dbReference type="Proteomes" id="UP000199701"/>
    </source>
</evidence>
<dbReference type="CDD" id="cd04301">
    <property type="entry name" value="NAT_SF"/>
    <property type="match status" value="1"/>
</dbReference>
<dbReference type="PROSITE" id="PS51186">
    <property type="entry name" value="GNAT"/>
    <property type="match status" value="1"/>
</dbReference>
<dbReference type="InterPro" id="IPR000182">
    <property type="entry name" value="GNAT_dom"/>
</dbReference>
<protein>
    <submittedName>
        <fullName evidence="2">Acetyltransferase (GNAT) family protein</fullName>
    </submittedName>
</protein>